<protein>
    <recommendedName>
        <fullName evidence="5">Cytochrome c oxidase-associated protein CcoH</fullName>
    </recommendedName>
</protein>
<accession>A0A6L4WSQ9</accession>
<comment type="caution">
    <text evidence="1">The sequence shown here is derived from an EMBL/GenBank/DDBJ whole genome shotgun (WGS) entry which is preliminary data.</text>
</comment>
<evidence type="ECO:0000313" key="2">
    <source>
        <dbReference type="EMBL" id="KAB7892481.1"/>
    </source>
</evidence>
<evidence type="ECO:0000313" key="1">
    <source>
        <dbReference type="EMBL" id="KAB7888694.1"/>
    </source>
</evidence>
<dbReference type="Proteomes" id="UP000461010">
    <property type="component" value="Unassembled WGS sequence"/>
</dbReference>
<dbReference type="RefSeq" id="WP_152188029.1">
    <property type="nucleotide sequence ID" value="NZ_WFKI01000014.1"/>
</dbReference>
<sequence length="185" mass="21624">MKRNYWPLLFISIFTFTLGMIIWTVMSAIKLPVNEDESFLRSYQDVDANYNTIMISNQIFLKKYDFNLNINGKDFDLTTDDIKYSQRVLEKKSLHKNLLKYGKNDLILVVRDKVTKEKKSVDVLLKVTKSISNKFDILLKNDNFKNNENEYTTSFEITDKNNWNITGSFRVDGTTGSIYIKTNAN</sequence>
<reference evidence="3 4" key="1">
    <citation type="submission" date="2019-10" db="EMBL/GenBank/DDBJ databases">
        <title>Poseidonibacter ostreae sp. nov., isolated from the gut of the Ostrea denselamellosa.</title>
        <authorList>
            <person name="Choi A."/>
        </authorList>
    </citation>
    <scope>NUCLEOTIDE SEQUENCE [LARGE SCALE GENOMIC DNA]</scope>
    <source>
        <strain evidence="1 4">SJOD-M-33</strain>
        <strain evidence="2 3">SJOD-M-5</strain>
    </source>
</reference>
<gene>
    <name evidence="2" type="ORF">GBG18_02330</name>
    <name evidence="1" type="ORF">GBG19_08170</name>
</gene>
<dbReference type="EMBL" id="WFKK01000021">
    <property type="protein sequence ID" value="KAB7888694.1"/>
    <property type="molecule type" value="Genomic_DNA"/>
</dbReference>
<organism evidence="1 4">
    <name type="scientific">Poseidonibacter ostreae</name>
    <dbReference type="NCBI Taxonomy" id="2654171"/>
    <lineage>
        <taxon>Bacteria</taxon>
        <taxon>Pseudomonadati</taxon>
        <taxon>Campylobacterota</taxon>
        <taxon>Epsilonproteobacteria</taxon>
        <taxon>Campylobacterales</taxon>
        <taxon>Arcobacteraceae</taxon>
        <taxon>Poseidonibacter</taxon>
    </lineage>
</organism>
<name>A0A6L4WSQ9_9BACT</name>
<evidence type="ECO:0008006" key="5">
    <source>
        <dbReference type="Google" id="ProtNLM"/>
    </source>
</evidence>
<keyword evidence="3" id="KW-1185">Reference proteome</keyword>
<evidence type="ECO:0000313" key="3">
    <source>
        <dbReference type="Proteomes" id="UP000461010"/>
    </source>
</evidence>
<dbReference type="AlphaFoldDB" id="A0A6L4WSQ9"/>
<proteinExistence type="predicted"/>
<evidence type="ECO:0000313" key="4">
    <source>
        <dbReference type="Proteomes" id="UP000472839"/>
    </source>
</evidence>
<dbReference type="EMBL" id="WFKJ01000004">
    <property type="protein sequence ID" value="KAB7892481.1"/>
    <property type="molecule type" value="Genomic_DNA"/>
</dbReference>
<dbReference type="Proteomes" id="UP000472839">
    <property type="component" value="Unassembled WGS sequence"/>
</dbReference>